<dbReference type="GO" id="GO:0005886">
    <property type="term" value="C:plasma membrane"/>
    <property type="evidence" value="ECO:0007669"/>
    <property type="project" value="TreeGrafter"/>
</dbReference>
<keyword evidence="6" id="KW-0812">Transmembrane</keyword>
<dbReference type="InterPro" id="IPR042177">
    <property type="entry name" value="Cell/Rod_1"/>
</dbReference>
<dbReference type="EMBL" id="FUWJ01000011">
    <property type="protein sequence ID" value="SKA33745.1"/>
    <property type="molecule type" value="Genomic_DNA"/>
</dbReference>
<keyword evidence="3" id="KW-0133">Cell shape</keyword>
<keyword evidence="6" id="KW-0472">Membrane</keyword>
<dbReference type="PANTHER" id="PTHR34138">
    <property type="entry name" value="CELL SHAPE-DETERMINING PROTEIN MREC"/>
    <property type="match status" value="1"/>
</dbReference>
<dbReference type="Gene3D" id="2.40.10.350">
    <property type="entry name" value="Rod shape-determining protein MreC, domain 2"/>
    <property type="match status" value="1"/>
</dbReference>
<feature type="region of interest" description="Disordered" evidence="5">
    <location>
        <begin position="280"/>
        <end position="316"/>
    </location>
</feature>
<comment type="similarity">
    <text evidence="1">Belongs to the MreC family.</text>
</comment>
<dbReference type="InterPro" id="IPR042175">
    <property type="entry name" value="Cell/Rod_MreC_2"/>
</dbReference>
<dbReference type="RefSeq" id="WP_085937128.1">
    <property type="nucleotide sequence ID" value="NZ_FUWJ01000011.1"/>
</dbReference>
<dbReference type="PANTHER" id="PTHR34138:SF1">
    <property type="entry name" value="CELL SHAPE-DETERMINING PROTEIN MREC"/>
    <property type="match status" value="1"/>
</dbReference>
<dbReference type="Proteomes" id="UP000190092">
    <property type="component" value="Unassembled WGS sequence"/>
</dbReference>
<keyword evidence="6" id="KW-1133">Transmembrane helix</keyword>
<accession>A0A1T4SZW7</accession>
<dbReference type="STRING" id="225324.SAMN02745126_05396"/>
<evidence type="ECO:0000256" key="1">
    <source>
        <dbReference type="ARBA" id="ARBA00009369"/>
    </source>
</evidence>
<evidence type="ECO:0000256" key="5">
    <source>
        <dbReference type="SAM" id="MobiDB-lite"/>
    </source>
</evidence>
<feature type="transmembrane region" description="Helical" evidence="6">
    <location>
        <begin position="21"/>
        <end position="39"/>
    </location>
</feature>
<dbReference type="NCBIfam" id="TIGR00219">
    <property type="entry name" value="mreC"/>
    <property type="match status" value="1"/>
</dbReference>
<keyword evidence="9" id="KW-1185">Reference proteome</keyword>
<dbReference type="OrthoDB" id="8478127at2"/>
<evidence type="ECO:0000256" key="4">
    <source>
        <dbReference type="ARBA" id="ARBA00032089"/>
    </source>
</evidence>
<sequence length="316" mass="33356">MAIRDDFEVATQQLRTFLQRFALVLLVIAAFVAMLIGKADTVLVENARVLALDLATPALEAIAQPVAVANRAIADLREFASLREENARLRGENSRLLAWQTAARRLENENNRLRELASFREGPEASFITARVVGDSVSAYVRGALLNVGRRAGVTPGQAVLTGEGLAGRIAEVGENSARVLFVTDVNSRLPVQVERTRERAILAGNNSPLLRLTLLQSVAGIQPGDRIVTSGSGGSFPVGIPVGEVVQGGNEGTIRVRPFADFSRLEFVRVVDYGVTGLVNTGPAPATTGSAGPATTGPTTAGPTTSPATTPQKAR</sequence>
<gene>
    <name evidence="8" type="ORF">SAMN02745126_05396</name>
</gene>
<dbReference type="GO" id="GO:0008360">
    <property type="term" value="P:regulation of cell shape"/>
    <property type="evidence" value="ECO:0007669"/>
    <property type="project" value="UniProtKB-KW"/>
</dbReference>
<organism evidence="8 9">
    <name type="scientific">Enhydrobacter aerosaccus</name>
    <dbReference type="NCBI Taxonomy" id="225324"/>
    <lineage>
        <taxon>Bacteria</taxon>
        <taxon>Pseudomonadati</taxon>
        <taxon>Pseudomonadota</taxon>
        <taxon>Alphaproteobacteria</taxon>
        <taxon>Hyphomicrobiales</taxon>
        <taxon>Enhydrobacter</taxon>
    </lineage>
</organism>
<evidence type="ECO:0000256" key="2">
    <source>
        <dbReference type="ARBA" id="ARBA00013855"/>
    </source>
</evidence>
<evidence type="ECO:0000313" key="9">
    <source>
        <dbReference type="Proteomes" id="UP000190092"/>
    </source>
</evidence>
<feature type="compositionally biased region" description="Low complexity" evidence="5">
    <location>
        <begin position="282"/>
        <end position="316"/>
    </location>
</feature>
<reference evidence="9" key="1">
    <citation type="submission" date="2017-02" db="EMBL/GenBank/DDBJ databases">
        <authorList>
            <person name="Varghese N."/>
            <person name="Submissions S."/>
        </authorList>
    </citation>
    <scope>NUCLEOTIDE SEQUENCE [LARGE SCALE GENOMIC DNA]</scope>
    <source>
        <strain evidence="9">ATCC 27094</strain>
    </source>
</reference>
<feature type="domain" description="Rod shape-determining protein MreC beta-barrel core" evidence="7">
    <location>
        <begin position="132"/>
        <end position="272"/>
    </location>
</feature>
<dbReference type="InterPro" id="IPR055342">
    <property type="entry name" value="MreC_beta-barrel_core"/>
</dbReference>
<proteinExistence type="inferred from homology"/>
<evidence type="ECO:0000313" key="8">
    <source>
        <dbReference type="EMBL" id="SKA33745.1"/>
    </source>
</evidence>
<evidence type="ECO:0000256" key="3">
    <source>
        <dbReference type="ARBA" id="ARBA00022960"/>
    </source>
</evidence>
<dbReference type="InterPro" id="IPR007221">
    <property type="entry name" value="MreC"/>
</dbReference>
<evidence type="ECO:0000256" key="6">
    <source>
        <dbReference type="SAM" id="Phobius"/>
    </source>
</evidence>
<name>A0A1T4SZW7_9HYPH</name>
<protein>
    <recommendedName>
        <fullName evidence="2">Cell shape-determining protein MreC</fullName>
    </recommendedName>
    <alternativeName>
        <fullName evidence="4">Cell shape protein MreC</fullName>
    </alternativeName>
</protein>
<dbReference type="AlphaFoldDB" id="A0A1T4SZW7"/>
<evidence type="ECO:0000259" key="7">
    <source>
        <dbReference type="Pfam" id="PF04085"/>
    </source>
</evidence>
<dbReference type="Pfam" id="PF04085">
    <property type="entry name" value="MreC"/>
    <property type="match status" value="1"/>
</dbReference>
<dbReference type="Gene3D" id="2.40.10.340">
    <property type="entry name" value="Rod shape-determining protein MreC, domain 1"/>
    <property type="match status" value="1"/>
</dbReference>